<sequence>MNNTSKFIVFFIFLSLFSCKKPGGLSSGSGGIPSSTNVNKWMQDQTSSKTNCPVIVDGVSKESAFPLIAPVGKKAWSDEWSKEIYDTLDSERIANLTSTKLNRSDLNDLHCPNYNSMNEADKKNFWVILMASMSYAESSFDTSNYYDEKGTNDSYGLLQIDAPNARAYGCKTAKGISPMGSKSGRSGGGDMYKPKVNLRCGLYILNRQIERTGGSIFSSKSYWAVLRKSRKGSAKMTSRFTAQIQQIPTCQKNFQSPIATDKEVGEGSTLSEDERCRTVGDSARRAKEQSESKTSTDTIETSTKQTQK</sequence>
<proteinExistence type="predicted"/>
<feature type="region of interest" description="Disordered" evidence="1">
    <location>
        <begin position="254"/>
        <end position="308"/>
    </location>
</feature>
<reference evidence="4" key="1">
    <citation type="journal article" date="2017" name="Proc. Natl. Acad. Sci. U.S.A.">
        <title>Simulation of Deepwater Horizon oil plume reveals substrate specialization within a complex community of hydrocarbon-degraders.</title>
        <authorList>
            <person name="Hu P."/>
            <person name="Dubinsky E.A."/>
            <person name="Probst A.J."/>
            <person name="Wang J."/>
            <person name="Sieber C.M.K."/>
            <person name="Tom L.M."/>
            <person name="Gardinali P."/>
            <person name="Banfield J.F."/>
            <person name="Atlas R.M."/>
            <person name="Andersen G.L."/>
        </authorList>
    </citation>
    <scope>NUCLEOTIDE SEQUENCE [LARGE SCALE GENOMIC DNA]</scope>
</reference>
<dbReference type="Gene3D" id="1.10.530.10">
    <property type="match status" value="1"/>
</dbReference>
<comment type="caution">
    <text evidence="3">The sequence shown here is derived from an EMBL/GenBank/DDBJ whole genome shotgun (WGS) entry which is preliminary data.</text>
</comment>
<name>A0A1Y5FFV2_9BACT</name>
<dbReference type="SUPFAM" id="SSF53955">
    <property type="entry name" value="Lysozyme-like"/>
    <property type="match status" value="1"/>
</dbReference>
<protein>
    <recommendedName>
        <fullName evidence="2">Transglycosylase SLT domain-containing protein</fullName>
    </recommendedName>
</protein>
<accession>A0A1Y5FFV2</accession>
<feature type="compositionally biased region" description="Basic and acidic residues" evidence="1">
    <location>
        <begin position="272"/>
        <end position="291"/>
    </location>
</feature>
<feature type="domain" description="Transglycosylase SLT" evidence="2">
    <location>
        <begin position="119"/>
        <end position="223"/>
    </location>
</feature>
<organism evidence="3 4">
    <name type="scientific">Halobacteriovorax marinus</name>
    <dbReference type="NCBI Taxonomy" id="97084"/>
    <lineage>
        <taxon>Bacteria</taxon>
        <taxon>Pseudomonadati</taxon>
        <taxon>Bdellovibrionota</taxon>
        <taxon>Bacteriovoracia</taxon>
        <taxon>Bacteriovoracales</taxon>
        <taxon>Halobacteriovoraceae</taxon>
        <taxon>Halobacteriovorax</taxon>
    </lineage>
</organism>
<feature type="compositionally biased region" description="Polar residues" evidence="1">
    <location>
        <begin position="292"/>
        <end position="308"/>
    </location>
</feature>
<dbReference type="Proteomes" id="UP000196531">
    <property type="component" value="Unassembled WGS sequence"/>
</dbReference>
<dbReference type="InterPro" id="IPR023346">
    <property type="entry name" value="Lysozyme-like_dom_sf"/>
</dbReference>
<evidence type="ECO:0000313" key="3">
    <source>
        <dbReference type="EMBL" id="OUR98533.1"/>
    </source>
</evidence>
<dbReference type="AlphaFoldDB" id="A0A1Y5FFV2"/>
<dbReference type="PROSITE" id="PS51257">
    <property type="entry name" value="PROKAR_LIPOPROTEIN"/>
    <property type="match status" value="1"/>
</dbReference>
<gene>
    <name evidence="3" type="ORF">A9Q84_03730</name>
</gene>
<evidence type="ECO:0000256" key="1">
    <source>
        <dbReference type="SAM" id="MobiDB-lite"/>
    </source>
</evidence>
<dbReference type="InterPro" id="IPR008258">
    <property type="entry name" value="Transglycosylase_SLT_dom_1"/>
</dbReference>
<evidence type="ECO:0000259" key="2">
    <source>
        <dbReference type="Pfam" id="PF01464"/>
    </source>
</evidence>
<dbReference type="Pfam" id="PF01464">
    <property type="entry name" value="SLT"/>
    <property type="match status" value="1"/>
</dbReference>
<evidence type="ECO:0000313" key="4">
    <source>
        <dbReference type="Proteomes" id="UP000196531"/>
    </source>
</evidence>
<dbReference type="EMBL" id="MAAO01000004">
    <property type="protein sequence ID" value="OUR98533.1"/>
    <property type="molecule type" value="Genomic_DNA"/>
</dbReference>